<dbReference type="EMBL" id="JAKIKS010000126">
    <property type="protein sequence ID" value="MCL1127066.1"/>
    <property type="molecule type" value="Genomic_DNA"/>
</dbReference>
<organism evidence="10 22">
    <name type="scientific">Shewanella surugensis</name>
    <dbReference type="NCBI Taxonomy" id="212020"/>
    <lineage>
        <taxon>Bacteria</taxon>
        <taxon>Pseudomonadati</taxon>
        <taxon>Pseudomonadota</taxon>
        <taxon>Gammaproteobacteria</taxon>
        <taxon>Alteromonadales</taxon>
        <taxon>Shewanellaceae</taxon>
        <taxon>Shewanella</taxon>
    </lineage>
</organism>
<dbReference type="EMBL" id="JAKIKS010000348">
    <property type="protein sequence ID" value="MCL1128069.1"/>
    <property type="molecule type" value="Genomic_DNA"/>
</dbReference>
<name>A0ABT0LHB3_9GAMM</name>
<dbReference type="EMBL" id="JAKIKS010000290">
    <property type="protein sequence ID" value="MCL1128000.1"/>
    <property type="molecule type" value="Genomic_DNA"/>
</dbReference>
<dbReference type="EMBL" id="JAKIKS010000339">
    <property type="protein sequence ID" value="MCL1128060.1"/>
    <property type="molecule type" value="Genomic_DNA"/>
</dbReference>
<dbReference type="EMBL" id="JAKIKS010000127">
    <property type="protein sequence ID" value="MCL1127079.1"/>
    <property type="molecule type" value="Genomic_DNA"/>
</dbReference>
<dbReference type="EMBL" id="JAKIKS010000024">
    <property type="protein sequence ID" value="MCL1124486.1"/>
    <property type="molecule type" value="Genomic_DNA"/>
</dbReference>
<dbReference type="EMBL" id="JAKIKS010000317">
    <property type="protein sequence ID" value="MCL1128041.1"/>
    <property type="molecule type" value="Genomic_DNA"/>
</dbReference>
<evidence type="ECO:0000313" key="19">
    <source>
        <dbReference type="EMBL" id="MCL1128041.1"/>
    </source>
</evidence>
<gene>
    <name evidence="1" type="ORF">L2764_06080</name>
    <name evidence="2" type="ORF">L2764_08365</name>
    <name evidence="3" type="ORF">L2764_08625</name>
    <name evidence="4" type="ORF">L2764_13320</name>
    <name evidence="5" type="ORF">L2764_19210</name>
    <name evidence="6" type="ORF">L2764_19390</name>
    <name evidence="7" type="ORF">L2764_19625</name>
    <name evidence="8" type="ORF">L2764_21490</name>
    <name evidence="9" type="ORF">L2764_21945</name>
    <name evidence="10" type="ORF">L2764_22010</name>
    <name evidence="11" type="ORF">L2764_22810</name>
    <name evidence="12" type="ORF">L2764_23970</name>
    <name evidence="13" type="ORF">L2764_24070</name>
    <name evidence="14" type="ORF">L2764_24885</name>
    <name evidence="15" type="ORF">L2764_25390</name>
    <name evidence="16" type="ORF">L2764_26725</name>
    <name evidence="17" type="ORF">L2764_27015</name>
    <name evidence="18" type="ORF">L2764_27025</name>
    <name evidence="19" type="ORF">L2764_27255</name>
    <name evidence="20" type="ORF">L2764_27400</name>
    <name evidence="21" type="ORF">L2764_27475</name>
</gene>
<evidence type="ECO:0000313" key="10">
    <source>
        <dbReference type="EMBL" id="MCL1127079.1"/>
    </source>
</evidence>
<accession>A0ABT0LHB3</accession>
<dbReference type="EMBL" id="JAKIKS010000049">
    <property type="protein sequence ID" value="MCL1125432.1"/>
    <property type="molecule type" value="Genomic_DNA"/>
</dbReference>
<dbReference type="Proteomes" id="UP001203423">
    <property type="component" value="Unassembled WGS sequence"/>
</dbReference>
<evidence type="ECO:0000313" key="15">
    <source>
        <dbReference type="EMBL" id="MCL1127716.1"/>
    </source>
</evidence>
<dbReference type="EMBL" id="JAKIKS010000098">
    <property type="protein sequence ID" value="MCL1126632.1"/>
    <property type="molecule type" value="Genomic_DNA"/>
</dbReference>
<comment type="caution">
    <text evidence="10">The sequence shown here is derived from an EMBL/GenBank/DDBJ whole genome shotgun (WGS) entry which is preliminary data.</text>
</comment>
<protein>
    <submittedName>
        <fullName evidence="10">IS30 family transposase</fullName>
    </submittedName>
</protein>
<evidence type="ECO:0000313" key="4">
    <source>
        <dbReference type="EMBL" id="MCL1125432.1"/>
    </source>
</evidence>
<evidence type="ECO:0000313" key="11">
    <source>
        <dbReference type="EMBL" id="MCL1127232.1"/>
    </source>
</evidence>
<dbReference type="EMBL" id="JAKIKS010000093">
    <property type="protein sequence ID" value="MCL1126556.1"/>
    <property type="molecule type" value="Genomic_DNA"/>
</dbReference>
<evidence type="ECO:0000313" key="8">
    <source>
        <dbReference type="EMBL" id="MCL1126978.1"/>
    </source>
</evidence>
<dbReference type="EMBL" id="JAKIKS010000183">
    <property type="protein sequence ID" value="MCL1127619.1"/>
    <property type="molecule type" value="Genomic_DNA"/>
</dbReference>
<evidence type="ECO:0000313" key="12">
    <source>
        <dbReference type="EMBL" id="MCL1127446.1"/>
    </source>
</evidence>
<dbReference type="EMBL" id="JAKIKS010000138">
    <property type="protein sequence ID" value="MCL1127232.1"/>
    <property type="molecule type" value="Genomic_DNA"/>
</dbReference>
<evidence type="ECO:0000313" key="7">
    <source>
        <dbReference type="EMBL" id="MCL1126632.1"/>
    </source>
</evidence>
<sequence length="35" mass="4024">ANAEFLINMRPRKALNFLSPYEFLTGKRVSLIAEI</sequence>
<evidence type="ECO:0000313" key="6">
    <source>
        <dbReference type="EMBL" id="MCL1126592.1"/>
    </source>
</evidence>
<dbReference type="EMBL" id="JAKIKS010000160">
    <property type="protein sequence ID" value="MCL1127446.1"/>
    <property type="molecule type" value="Genomic_DNA"/>
</dbReference>
<evidence type="ECO:0000313" key="18">
    <source>
        <dbReference type="EMBL" id="MCL1128000.1"/>
    </source>
</evidence>
<dbReference type="EMBL" id="JAKIKS010000290">
    <property type="protein sequence ID" value="MCL1127998.1"/>
    <property type="molecule type" value="Genomic_DNA"/>
</dbReference>
<evidence type="ECO:0000313" key="17">
    <source>
        <dbReference type="EMBL" id="MCL1127998.1"/>
    </source>
</evidence>
<evidence type="ECO:0000313" key="14">
    <source>
        <dbReference type="EMBL" id="MCL1127619.1"/>
    </source>
</evidence>
<dbReference type="EMBL" id="JAKIKS010000096">
    <property type="protein sequence ID" value="MCL1126592.1"/>
    <property type="molecule type" value="Genomic_DNA"/>
</dbReference>
<evidence type="ECO:0000313" key="3">
    <source>
        <dbReference type="EMBL" id="MCL1124537.1"/>
    </source>
</evidence>
<evidence type="ECO:0000313" key="16">
    <source>
        <dbReference type="EMBL" id="MCL1127948.1"/>
    </source>
</evidence>
<dbReference type="EMBL" id="JAKIKS010000120">
    <property type="protein sequence ID" value="MCL1126978.1"/>
    <property type="molecule type" value="Genomic_DNA"/>
</dbReference>
<reference evidence="10 22" key="1">
    <citation type="submission" date="2022-01" db="EMBL/GenBank/DDBJ databases">
        <title>Whole genome-based taxonomy of the Shewanellaceae.</title>
        <authorList>
            <person name="Martin-Rodriguez A.J."/>
        </authorList>
    </citation>
    <scope>NUCLEOTIDE SEQUENCE [LARGE SCALE GENOMIC DNA]</scope>
    <source>
        <strain evidence="10 22">DSM 17177</strain>
    </source>
</reference>
<proteinExistence type="predicted"/>
<dbReference type="EMBL" id="JAKIKS010000164">
    <property type="protein sequence ID" value="MCL1127465.1"/>
    <property type="molecule type" value="Genomic_DNA"/>
</dbReference>
<evidence type="ECO:0000313" key="5">
    <source>
        <dbReference type="EMBL" id="MCL1126556.1"/>
    </source>
</evidence>
<evidence type="ECO:0000313" key="13">
    <source>
        <dbReference type="EMBL" id="MCL1127465.1"/>
    </source>
</evidence>
<evidence type="ECO:0000313" key="2">
    <source>
        <dbReference type="EMBL" id="MCL1124486.1"/>
    </source>
</evidence>
<feature type="non-terminal residue" evidence="10">
    <location>
        <position position="1"/>
    </location>
</feature>
<dbReference type="EMBL" id="JAKIKS010000199">
    <property type="protein sequence ID" value="MCL1127716.1"/>
    <property type="molecule type" value="Genomic_DNA"/>
</dbReference>
<dbReference type="EMBL" id="JAKIKS010000026">
    <property type="protein sequence ID" value="MCL1124537.1"/>
    <property type="molecule type" value="Genomic_DNA"/>
</dbReference>
<evidence type="ECO:0000313" key="21">
    <source>
        <dbReference type="EMBL" id="MCL1128069.1"/>
    </source>
</evidence>
<dbReference type="EMBL" id="JAKIKS010000016">
    <property type="protein sequence ID" value="MCL1124055.1"/>
    <property type="molecule type" value="Genomic_DNA"/>
</dbReference>
<evidence type="ECO:0000313" key="9">
    <source>
        <dbReference type="EMBL" id="MCL1127066.1"/>
    </source>
</evidence>
<evidence type="ECO:0000313" key="1">
    <source>
        <dbReference type="EMBL" id="MCL1124055.1"/>
    </source>
</evidence>
<evidence type="ECO:0000313" key="20">
    <source>
        <dbReference type="EMBL" id="MCL1128060.1"/>
    </source>
</evidence>
<dbReference type="EMBL" id="JAKIKS010000265">
    <property type="protein sequence ID" value="MCL1127948.1"/>
    <property type="molecule type" value="Genomic_DNA"/>
</dbReference>
<evidence type="ECO:0000313" key="22">
    <source>
        <dbReference type="Proteomes" id="UP001203423"/>
    </source>
</evidence>
<keyword evidence="22" id="KW-1185">Reference proteome</keyword>